<accession>A0A9P8S125</accession>
<comment type="caution">
    <text evidence="1">The sequence shown here is derived from an EMBL/GenBank/DDBJ whole genome shotgun (WGS) entry which is preliminary data.</text>
</comment>
<reference evidence="1 2" key="1">
    <citation type="journal article" date="2014" name="PLoS Genet.">
        <title>The Genome of Spironucleus salmonicida Highlights a Fish Pathogen Adapted to Fluctuating Environments.</title>
        <authorList>
            <person name="Xu F."/>
            <person name="Jerlstrom-Hultqvist J."/>
            <person name="Einarsson E."/>
            <person name="Astvaldsson A."/>
            <person name="Svard S.G."/>
            <person name="Andersson J.O."/>
        </authorList>
    </citation>
    <scope>NUCLEOTIDE SEQUENCE [LARGE SCALE GENOMIC DNA]</scope>
    <source>
        <strain evidence="1 2">ATCC 50377</strain>
    </source>
</reference>
<protein>
    <submittedName>
        <fullName evidence="1">Uncharacterized protein</fullName>
    </submittedName>
</protein>
<dbReference type="AlphaFoldDB" id="A0A9P8S125"/>
<name>A0A9P8S125_9EUKA</name>
<organism evidence="1 2">
    <name type="scientific">Spironucleus salmonicida</name>
    <dbReference type="NCBI Taxonomy" id="348837"/>
    <lineage>
        <taxon>Eukaryota</taxon>
        <taxon>Metamonada</taxon>
        <taxon>Diplomonadida</taxon>
        <taxon>Hexamitidae</taxon>
        <taxon>Hexamitinae</taxon>
        <taxon>Spironucleus</taxon>
    </lineage>
</organism>
<dbReference type="GeneID" id="94296132"/>
<gene>
    <name evidence="1" type="ORF">SS50377_22109</name>
</gene>
<keyword evidence="2" id="KW-1185">Reference proteome</keyword>
<proteinExistence type="predicted"/>
<sequence length="1140" mass="134501">MIKLKNQYFQIEQCVFYHKRCKVHYIQQNDGVICSQFIELKDITQYYFLQYYNQYDFIKYYNTEISQSSLTANKSNTSNQVIFPKLLYKLLTSIHFIPSYHSEFLMPCYLPQPNIFNFKQIELSIQNFDSFKNHISSIHQTASQISFSLVSSSIQWQIVSEIVSRDMKSSISPVLRATIHQNDISTIFLQVQIFSNQYLLENIKIKVVSFNQKFTGILEFKVVTIKQIQNVFPNGKIMFPRANINLLASQKIKFPNKILVQVNEKVLGEFQINYTNIDLGILFEFLFDQNDSLNVRFLSDKLEEISQFATSLVPKIFQNEAKNESQSQLKKYYCFANFNITNFFEGIQVICLNGGLTQQQIDAKIVIQIEKSAQEITCDIDNNLNIQYLTHVGRYFLEEQIFDRVQNSCNYQLLEQLIQLYKKLLKSQLYYIDDYKCQKLNIINNANQINIQISQFMYYQRKILEKIRNSPPLKRFIGVISQDFILCVKQYYQDNQLIFQNSLQLLYENYSFYSIQLVRVMHFSSNCSNIQQKIKVKSQISDLMNSSIDQYSSILAEHSVLLRFIISILDQNSNFKNFQDLLFQALQKDLQECLNSYFQILSICELSQDQIYEVINIIQHSFSALKLTKYSFCEYVSKLQKELTENKSYQEIMKKYYLRYLENNSDSLEVFSILTDIQNFNSFQYEASISYYFKNLTEEIIENKFISSRSILILNNIQNISCLDMSILSLFLASFSYLMQTDKEIQVFLSLTKQWLIQINLDPFNCYVQQISPYVLVNIIKFSLYQKYETHFRTVVINLLSSQYKQQIINNLIKIAIYSDLQIQVQINNIIFPNISVDDIYKANSMQIQVDYQIFTAQQKFNQFLIQAQEYSLKLLLTNRQMLFGLNHKSIDEQYLQSLLNLFAQNNDIRQHFILDCLMIFYDKCNNISAFHNIVQQKLDLLSVTIDPYFILFLLYNYYKNLVLDKNNCSQQRNLFINTPNSQKLYNFLLIDDVCLIKQYLCIFEDESDTTFINLLFKSLPQQLLSFRSGQESILQIQDYISTVTYLQRDSNINLQYFTTSSDIVGDSSFWIKFQPRICLPRLEINDFKLKKSGCLKLQYLILEQLLPPNFSNINNFKAQTDFAQIVGIMILPWPKIQIK</sequence>
<evidence type="ECO:0000313" key="2">
    <source>
        <dbReference type="Proteomes" id="UP000018208"/>
    </source>
</evidence>
<dbReference type="EMBL" id="AUWU02000002">
    <property type="protein sequence ID" value="KAH0576545.1"/>
    <property type="molecule type" value="Genomic_DNA"/>
</dbReference>
<dbReference type="Proteomes" id="UP000018208">
    <property type="component" value="Unassembled WGS sequence"/>
</dbReference>
<evidence type="ECO:0000313" key="1">
    <source>
        <dbReference type="EMBL" id="KAH0576545.1"/>
    </source>
</evidence>
<dbReference type="RefSeq" id="XP_067767318.1">
    <property type="nucleotide sequence ID" value="XM_067906001.1"/>
</dbReference>
<dbReference type="KEGG" id="ssao:94296132"/>